<dbReference type="Gene3D" id="2.180.10.10">
    <property type="entry name" value="RHS repeat-associated core"/>
    <property type="match status" value="1"/>
</dbReference>
<dbReference type="PANTHER" id="PTHR32305:SF17">
    <property type="entry name" value="TRNA NUCLEASE WAPA"/>
    <property type="match status" value="1"/>
</dbReference>
<dbReference type="NCBIfam" id="TIGR03696">
    <property type="entry name" value="Rhs_assc_core"/>
    <property type="match status" value="1"/>
</dbReference>
<dbReference type="PANTHER" id="PTHR32305">
    <property type="match status" value="1"/>
</dbReference>
<dbReference type="OrthoDB" id="9815414at2"/>
<name>A0A0B4XKM3_9GAMM</name>
<accession>A0A0B4XKM3</accession>
<evidence type="ECO:0000313" key="5">
    <source>
        <dbReference type="Proteomes" id="UP000006764"/>
    </source>
</evidence>
<evidence type="ECO:0000313" key="4">
    <source>
        <dbReference type="EMBL" id="AJD47641.1"/>
    </source>
</evidence>
<dbReference type="InterPro" id="IPR022385">
    <property type="entry name" value="Rhs_assc_core"/>
</dbReference>
<dbReference type="InterPro" id="IPR050708">
    <property type="entry name" value="T6SS_VgrG/RHS"/>
</dbReference>
<dbReference type="AlphaFoldDB" id="A0A0B4XKM3"/>
<organism evidence="4 5">
    <name type="scientific">Isoalcanivorax pacificus W11-5</name>
    <dbReference type="NCBI Taxonomy" id="391936"/>
    <lineage>
        <taxon>Bacteria</taxon>
        <taxon>Pseudomonadati</taxon>
        <taxon>Pseudomonadota</taxon>
        <taxon>Gammaproteobacteria</taxon>
        <taxon>Oceanospirillales</taxon>
        <taxon>Alcanivoracaceae</taxon>
        <taxon>Isoalcanivorax</taxon>
    </lineage>
</organism>
<evidence type="ECO:0000259" key="3">
    <source>
        <dbReference type="Pfam" id="PF25023"/>
    </source>
</evidence>
<dbReference type="STRING" id="391936.S7S_06125"/>
<gene>
    <name evidence="4" type="ORF">S7S_06125</name>
</gene>
<dbReference type="KEGG" id="apac:S7S_06125"/>
<keyword evidence="5" id="KW-1185">Reference proteome</keyword>
<dbReference type="Pfam" id="PF25023">
    <property type="entry name" value="TEN_YD-shell"/>
    <property type="match status" value="1"/>
</dbReference>
<keyword evidence="1" id="KW-0677">Repeat</keyword>
<evidence type="ECO:0000256" key="1">
    <source>
        <dbReference type="ARBA" id="ARBA00022737"/>
    </source>
</evidence>
<reference evidence="4 5" key="1">
    <citation type="journal article" date="2012" name="J. Bacteriol.">
        <title>Genome sequence of an alkane-degrading bacterium, Alcanivorax pacificus type strain W11-5, isolated from deep sea sediment.</title>
        <authorList>
            <person name="Lai Q."/>
            <person name="Shao Z."/>
        </authorList>
    </citation>
    <scope>NUCLEOTIDE SEQUENCE [LARGE SCALE GENOMIC DNA]</scope>
    <source>
        <strain evidence="4 5">W11-5</strain>
    </source>
</reference>
<dbReference type="RefSeq" id="WP_052269212.1">
    <property type="nucleotide sequence ID" value="NZ_CP004387.1"/>
</dbReference>
<feature type="compositionally biased region" description="Polar residues" evidence="2">
    <location>
        <begin position="284"/>
        <end position="295"/>
    </location>
</feature>
<protein>
    <submittedName>
        <fullName evidence="4">Hemagglutinin</fullName>
    </submittedName>
</protein>
<dbReference type="Proteomes" id="UP000006764">
    <property type="component" value="Chromosome"/>
</dbReference>
<feature type="domain" description="Teneurin-like YD-shell" evidence="3">
    <location>
        <begin position="30"/>
        <end position="126"/>
    </location>
</feature>
<dbReference type="EMBL" id="CP004387">
    <property type="protein sequence ID" value="AJD47641.1"/>
    <property type="molecule type" value="Genomic_DNA"/>
</dbReference>
<sequence>MLMKHSLRTMLWIVLLGLTQLALSQTVTVTYIHTDHLGSPVMGRTQAGATSFEARYEPFGARQSVSGSAGDIGYTGHYEDQALGLINAGARWYDQEVGRMLSPDAVRFTDRVPLSFNRYAYGLNNPYRYIDPDGNWVLPVLAVAGIGALLTFSEYANAPAVGEEPVTRSNLERVGVLAIAPVARGGTVIASASARGVTKGVDDLFKAGRTPKASELKKFAEQQGWKPSQTANGPLKYVDENGINRLTIKQGSSRAPGSANPHVELRNASGQRIDPAGNPVTRRSPGNHTTIDFDL</sequence>
<feature type="region of interest" description="Disordered" evidence="2">
    <location>
        <begin position="250"/>
        <end position="295"/>
    </location>
</feature>
<evidence type="ECO:0000256" key="2">
    <source>
        <dbReference type="SAM" id="MobiDB-lite"/>
    </source>
</evidence>
<dbReference type="InterPro" id="IPR056823">
    <property type="entry name" value="TEN-like_YD-shell"/>
</dbReference>
<dbReference type="HOGENOM" id="CLU_942121_0_0_6"/>
<proteinExistence type="predicted"/>